<dbReference type="AlphaFoldDB" id="A0A1I5MEQ2"/>
<evidence type="ECO:0000313" key="3">
    <source>
        <dbReference type="Proteomes" id="UP000182692"/>
    </source>
</evidence>
<protein>
    <recommendedName>
        <fullName evidence="1">ABC-three component systems C-terminal domain-containing protein</fullName>
    </recommendedName>
</protein>
<organism evidence="2 3">
    <name type="scientific">Enterovibrio norvegicus DSM 15893</name>
    <dbReference type="NCBI Taxonomy" id="1121869"/>
    <lineage>
        <taxon>Bacteria</taxon>
        <taxon>Pseudomonadati</taxon>
        <taxon>Pseudomonadota</taxon>
        <taxon>Gammaproteobacteria</taxon>
        <taxon>Vibrionales</taxon>
        <taxon>Vibrionaceae</taxon>
        <taxon>Enterovibrio</taxon>
    </lineage>
</organism>
<dbReference type="EMBL" id="FOWR01000007">
    <property type="protein sequence ID" value="SFP08003.1"/>
    <property type="molecule type" value="Genomic_DNA"/>
</dbReference>
<sequence>MTQNHQNNPHTAISTWSGFVYQGKLALYHCLRLITQDYEASRALKLQLESQDDFAIFRANLCLSLHQVKAYKAPLFSGYREGINSQKENATERGIQTAYFHVAREIRDLPESFEQEYQPVELYRYPLQPGADEEHTKLYCPLDEVDRYIETQIREMISVVDCLPHWKVNLCTSIRETLEAIVNTKVVMVHHQIHQSNRNQTAIAANEFIEFSDIYEILEADDYEKFNNEEYFLSRLQIDIGAYYQEFCEQHDTIKQAAYDKLDDCIAAITDLDSQGMKAFLRATMPHRKGRFTTLSEFKDQTLDRDSMRQGLFTIFHKLVKAQRPESERVHFAWQVDGRFYYPTGIHTAAENQDVVCHDILQQALEEDVECLFECGALINSAIDRPSITYVKIGVDATEEEIGMDATAEETFIGTSIGSFQQVGLVSLNNVPESLKDAEVN</sequence>
<name>A0A1I5MEQ2_9GAMM</name>
<reference evidence="2 3" key="1">
    <citation type="submission" date="2016-10" db="EMBL/GenBank/DDBJ databases">
        <authorList>
            <person name="de Groot N.N."/>
        </authorList>
    </citation>
    <scope>NUCLEOTIDE SEQUENCE [LARGE SCALE GENOMIC DNA]</scope>
    <source>
        <strain evidence="2 3">DSM 15893</strain>
    </source>
</reference>
<gene>
    <name evidence="2" type="ORF">SAMN03084138_01293</name>
</gene>
<dbReference type="STRING" id="1121869.SAMN03084138_01293"/>
<evidence type="ECO:0000259" key="1">
    <source>
        <dbReference type="Pfam" id="PF20276"/>
    </source>
</evidence>
<accession>A0A1I5MEQ2</accession>
<proteinExistence type="predicted"/>
<dbReference type="GeneID" id="35872228"/>
<feature type="domain" description="ABC-three component systems C-terminal" evidence="1">
    <location>
        <begin position="120"/>
        <end position="382"/>
    </location>
</feature>
<dbReference type="InterPro" id="IPR046920">
    <property type="entry name" value="ABC-3C_CTD1"/>
</dbReference>
<dbReference type="RefSeq" id="WP_074925991.1">
    <property type="nucleotide sequence ID" value="NZ_FOWR01000007.1"/>
</dbReference>
<dbReference type="Proteomes" id="UP000182692">
    <property type="component" value="Unassembled WGS sequence"/>
</dbReference>
<dbReference type="Pfam" id="PF20276">
    <property type="entry name" value="CTD1"/>
    <property type="match status" value="1"/>
</dbReference>
<evidence type="ECO:0000313" key="2">
    <source>
        <dbReference type="EMBL" id="SFP08003.1"/>
    </source>
</evidence>
<dbReference type="OrthoDB" id="9149748at2"/>